<dbReference type="PROSITE" id="PS51186">
    <property type="entry name" value="GNAT"/>
    <property type="match status" value="1"/>
</dbReference>
<name>A0ABU9YPA5_9PROT</name>
<dbReference type="RefSeq" id="WP_345932063.1">
    <property type="nucleotide sequence ID" value="NZ_JBBKTV010000002.1"/>
</dbReference>
<feature type="domain" description="N-acetyltransferase" evidence="3">
    <location>
        <begin position="53"/>
        <end position="191"/>
    </location>
</feature>
<evidence type="ECO:0000256" key="1">
    <source>
        <dbReference type="ARBA" id="ARBA00022679"/>
    </source>
</evidence>
<dbReference type="InterPro" id="IPR016181">
    <property type="entry name" value="Acyl_CoA_acyltransferase"/>
</dbReference>
<accession>A0ABU9YPA5</accession>
<evidence type="ECO:0000259" key="3">
    <source>
        <dbReference type="PROSITE" id="PS51186"/>
    </source>
</evidence>
<gene>
    <name evidence="4" type="ORF">WG926_20090</name>
</gene>
<dbReference type="CDD" id="cd04301">
    <property type="entry name" value="NAT_SF"/>
    <property type="match status" value="1"/>
</dbReference>
<evidence type="ECO:0000313" key="5">
    <source>
        <dbReference type="Proteomes" id="UP001413721"/>
    </source>
</evidence>
<organism evidence="4 5">
    <name type="scientific">Tistrella arctica</name>
    <dbReference type="NCBI Taxonomy" id="3133430"/>
    <lineage>
        <taxon>Bacteria</taxon>
        <taxon>Pseudomonadati</taxon>
        <taxon>Pseudomonadota</taxon>
        <taxon>Alphaproteobacteria</taxon>
        <taxon>Geminicoccales</taxon>
        <taxon>Geminicoccaceae</taxon>
        <taxon>Tistrella</taxon>
    </lineage>
</organism>
<keyword evidence="5" id="KW-1185">Reference proteome</keyword>
<dbReference type="InterPro" id="IPR050832">
    <property type="entry name" value="Bact_Acetyltransf"/>
</dbReference>
<dbReference type="PANTHER" id="PTHR43877">
    <property type="entry name" value="AMINOALKYLPHOSPHONATE N-ACETYLTRANSFERASE-RELATED-RELATED"/>
    <property type="match status" value="1"/>
</dbReference>
<protein>
    <submittedName>
        <fullName evidence="4">GNAT family N-acetyltransferase</fullName>
    </submittedName>
</protein>
<dbReference type="InterPro" id="IPR000182">
    <property type="entry name" value="GNAT_dom"/>
</dbReference>
<keyword evidence="1" id="KW-0808">Transferase</keyword>
<sequence length="191" mass="20200">MTSDHSEPTPTDPTMMNATSPAAQAAGLRRAGVTDAATITALTDAAYRPWIPIIGREPGPMGDDIAALLSAPGTEVWIADLAAGPGEIPSDDGPGQAAGRAAGLVVLMSEPDHVLLHSVAVAPVAQGTGLGRRLMRFVDGRALELGQTQIRLYTHVKMARNIVLYGRLGYQETERRVDEGFSRVFMTKQIG</sequence>
<comment type="caution">
    <text evidence="4">The sequence shown here is derived from an EMBL/GenBank/DDBJ whole genome shotgun (WGS) entry which is preliminary data.</text>
</comment>
<dbReference type="Pfam" id="PF13508">
    <property type="entry name" value="Acetyltransf_7"/>
    <property type="match status" value="1"/>
</dbReference>
<evidence type="ECO:0000256" key="2">
    <source>
        <dbReference type="ARBA" id="ARBA00023315"/>
    </source>
</evidence>
<proteinExistence type="predicted"/>
<dbReference type="SUPFAM" id="SSF55729">
    <property type="entry name" value="Acyl-CoA N-acyltransferases (Nat)"/>
    <property type="match status" value="1"/>
</dbReference>
<dbReference type="Gene3D" id="3.40.630.30">
    <property type="match status" value="1"/>
</dbReference>
<dbReference type="EMBL" id="JBBKTW010000007">
    <property type="protein sequence ID" value="MEN2990625.1"/>
    <property type="molecule type" value="Genomic_DNA"/>
</dbReference>
<evidence type="ECO:0000313" key="4">
    <source>
        <dbReference type="EMBL" id="MEN2990625.1"/>
    </source>
</evidence>
<dbReference type="Proteomes" id="UP001413721">
    <property type="component" value="Unassembled WGS sequence"/>
</dbReference>
<keyword evidence="2" id="KW-0012">Acyltransferase</keyword>
<reference evidence="4 5" key="1">
    <citation type="submission" date="2024-03" db="EMBL/GenBank/DDBJ databases">
        <title>High-quality draft genome sequencing of Tistrella sp. BH-R2-4.</title>
        <authorList>
            <person name="Dong C."/>
        </authorList>
    </citation>
    <scope>NUCLEOTIDE SEQUENCE [LARGE SCALE GENOMIC DNA]</scope>
    <source>
        <strain evidence="4 5">BH-R2-4</strain>
    </source>
</reference>